<organism evidence="1 2">
    <name type="scientific">Pseudomethylobacillus aquaticus</name>
    <dbReference type="NCBI Taxonomy" id="2676064"/>
    <lineage>
        <taxon>Bacteria</taxon>
        <taxon>Pseudomonadati</taxon>
        <taxon>Pseudomonadota</taxon>
        <taxon>Betaproteobacteria</taxon>
        <taxon>Nitrosomonadales</taxon>
        <taxon>Methylophilaceae</taxon>
        <taxon>Pseudomethylobacillus</taxon>
    </lineage>
</organism>
<accession>A0A3N0V152</accession>
<sequence length="134" mass="14455">MQYHTNTHGPSEPGFKAGFIKAISEATANGTNQVLLLTDGLQNLQGVISSVLGKAAVKTFEKTREATTGSVTIYLETERIKSIFSKGVIFAPFVSSNLLAVATADYRATDIVYLPWAESELQSYVQNNPASVQL</sequence>
<dbReference type="AlphaFoldDB" id="A0A3N0V152"/>
<reference evidence="1 2" key="1">
    <citation type="submission" date="2018-10" db="EMBL/GenBank/DDBJ databases">
        <authorList>
            <person name="Chen W.-M."/>
        </authorList>
    </citation>
    <scope>NUCLEOTIDE SEQUENCE [LARGE SCALE GENOMIC DNA]</scope>
    <source>
        <strain evidence="1 2">H-5</strain>
    </source>
</reference>
<comment type="caution">
    <text evidence="1">The sequence shown here is derived from an EMBL/GenBank/DDBJ whole genome shotgun (WGS) entry which is preliminary data.</text>
</comment>
<dbReference type="EMBL" id="RJVP01000003">
    <property type="protein sequence ID" value="ROH86284.1"/>
    <property type="molecule type" value="Genomic_DNA"/>
</dbReference>
<keyword evidence="2" id="KW-1185">Reference proteome</keyword>
<gene>
    <name evidence="1" type="ORF">ED236_07560</name>
</gene>
<evidence type="ECO:0000313" key="2">
    <source>
        <dbReference type="Proteomes" id="UP000275137"/>
    </source>
</evidence>
<name>A0A3N0V152_9PROT</name>
<dbReference type="Proteomes" id="UP000275137">
    <property type="component" value="Unassembled WGS sequence"/>
</dbReference>
<evidence type="ECO:0000313" key="1">
    <source>
        <dbReference type="EMBL" id="ROH86284.1"/>
    </source>
</evidence>
<protein>
    <submittedName>
        <fullName evidence="1">Uncharacterized protein</fullName>
    </submittedName>
</protein>
<dbReference type="RefSeq" id="WP_123237347.1">
    <property type="nucleotide sequence ID" value="NZ_RJVP01000003.1"/>
</dbReference>
<proteinExistence type="predicted"/>